<keyword evidence="1" id="KW-0175">Coiled coil</keyword>
<proteinExistence type="predicted"/>
<keyword evidence="3" id="KW-1185">Reference proteome</keyword>
<evidence type="ECO:0000256" key="1">
    <source>
        <dbReference type="SAM" id="Coils"/>
    </source>
</evidence>
<evidence type="ECO:0000256" key="2">
    <source>
        <dbReference type="SAM" id="MobiDB-lite"/>
    </source>
</evidence>
<dbReference type="PANTHER" id="PTHR23098:SF16">
    <property type="entry name" value="REGULATORY PROTEIN ZESTE"/>
    <property type="match status" value="1"/>
</dbReference>
<dbReference type="KEGG" id="sliu:111357318"/>
<protein>
    <submittedName>
        <fullName evidence="4">Uncharacterized protein LOC111357318</fullName>
    </submittedName>
</protein>
<dbReference type="GeneID" id="111357318"/>
<accession>A0A9J7EGQ4</accession>
<sequence>MSNRPSMLQLEALVEFLEQNPGIARGFLRTSQGKQESKQKWAEIAVTLNALGGVIKDGPGWSKYWAEKKCSLKKLCSQHAASIRRTGGGEGERCSLSQLDKRLVAVMGGTSFASGDSELAVNPFPQMHSSVVESESTSTILEFSEMDVEIISVPAPNLATSGTSRAETPAAPDAVPPQTSTNTNTSRRRSRRFLSRTIDTEMDRMARIEERRVEAERLSAEALSDTSRRLERLADAAEQIAIAITGVANALQQIANNLGRT</sequence>
<name>A0A9J7EGQ4_SPOLT</name>
<organism evidence="3 4">
    <name type="scientific">Spodoptera litura</name>
    <name type="common">Asian cotton leafworm</name>
    <dbReference type="NCBI Taxonomy" id="69820"/>
    <lineage>
        <taxon>Eukaryota</taxon>
        <taxon>Metazoa</taxon>
        <taxon>Ecdysozoa</taxon>
        <taxon>Arthropoda</taxon>
        <taxon>Hexapoda</taxon>
        <taxon>Insecta</taxon>
        <taxon>Pterygota</taxon>
        <taxon>Neoptera</taxon>
        <taxon>Endopterygota</taxon>
        <taxon>Lepidoptera</taxon>
        <taxon>Glossata</taxon>
        <taxon>Ditrysia</taxon>
        <taxon>Noctuoidea</taxon>
        <taxon>Noctuidae</taxon>
        <taxon>Amphipyrinae</taxon>
        <taxon>Spodoptera</taxon>
    </lineage>
</organism>
<reference evidence="4" key="1">
    <citation type="submission" date="2025-08" db="UniProtKB">
        <authorList>
            <consortium name="RefSeq"/>
        </authorList>
    </citation>
    <scope>IDENTIFICATION</scope>
    <source>
        <strain evidence="4">Ishihara</strain>
        <tissue evidence="4">Whole body</tissue>
    </source>
</reference>
<feature type="region of interest" description="Disordered" evidence="2">
    <location>
        <begin position="159"/>
        <end position="190"/>
    </location>
</feature>
<dbReference type="OrthoDB" id="8045892at2759"/>
<dbReference type="Proteomes" id="UP000301870">
    <property type="component" value="Chromosome 24"/>
</dbReference>
<dbReference type="PANTHER" id="PTHR23098">
    <property type="entry name" value="AGAP001331-PA-RELATED"/>
    <property type="match status" value="1"/>
</dbReference>
<feature type="coiled-coil region" evidence="1">
    <location>
        <begin position="198"/>
        <end position="240"/>
    </location>
</feature>
<dbReference type="AlphaFoldDB" id="A0A9J7EGQ4"/>
<evidence type="ECO:0000313" key="3">
    <source>
        <dbReference type="Proteomes" id="UP000301870"/>
    </source>
</evidence>
<gene>
    <name evidence="4" type="primary">LOC111357318</name>
</gene>
<evidence type="ECO:0000313" key="4">
    <source>
        <dbReference type="RefSeq" id="XP_022827717.1"/>
    </source>
</evidence>
<dbReference type="GO" id="GO:0005634">
    <property type="term" value="C:nucleus"/>
    <property type="evidence" value="ECO:0007669"/>
    <property type="project" value="TreeGrafter"/>
</dbReference>
<dbReference type="RefSeq" id="XP_022827717.1">
    <property type="nucleotide sequence ID" value="XM_022971949.1"/>
</dbReference>